<evidence type="ECO:0000313" key="2">
    <source>
        <dbReference type="EMBL" id="PWA72338.1"/>
    </source>
</evidence>
<dbReference type="Proteomes" id="UP000245207">
    <property type="component" value="Unassembled WGS sequence"/>
</dbReference>
<feature type="region of interest" description="Disordered" evidence="1">
    <location>
        <begin position="261"/>
        <end position="325"/>
    </location>
</feature>
<feature type="region of interest" description="Disordered" evidence="1">
    <location>
        <begin position="110"/>
        <end position="147"/>
    </location>
</feature>
<accession>A0A2U1NFS6</accession>
<keyword evidence="3" id="KW-1185">Reference proteome</keyword>
<proteinExistence type="predicted"/>
<dbReference type="GO" id="GO:0004386">
    <property type="term" value="F:helicase activity"/>
    <property type="evidence" value="ECO:0007669"/>
    <property type="project" value="UniProtKB-KW"/>
</dbReference>
<dbReference type="EMBL" id="PKPP01002917">
    <property type="protein sequence ID" value="PWA72338.1"/>
    <property type="molecule type" value="Genomic_DNA"/>
</dbReference>
<reference evidence="2 3" key="1">
    <citation type="journal article" date="2018" name="Mol. Plant">
        <title>The genome of Artemisia annua provides insight into the evolution of Asteraceae family and artemisinin biosynthesis.</title>
        <authorList>
            <person name="Shen Q."/>
            <person name="Zhang L."/>
            <person name="Liao Z."/>
            <person name="Wang S."/>
            <person name="Yan T."/>
            <person name="Shi P."/>
            <person name="Liu M."/>
            <person name="Fu X."/>
            <person name="Pan Q."/>
            <person name="Wang Y."/>
            <person name="Lv Z."/>
            <person name="Lu X."/>
            <person name="Zhang F."/>
            <person name="Jiang W."/>
            <person name="Ma Y."/>
            <person name="Chen M."/>
            <person name="Hao X."/>
            <person name="Li L."/>
            <person name="Tang Y."/>
            <person name="Lv G."/>
            <person name="Zhou Y."/>
            <person name="Sun X."/>
            <person name="Brodelius P.E."/>
            <person name="Rose J.K.C."/>
            <person name="Tang K."/>
        </authorList>
    </citation>
    <scope>NUCLEOTIDE SEQUENCE [LARGE SCALE GENOMIC DNA]</scope>
    <source>
        <strain evidence="3">cv. Huhao1</strain>
        <tissue evidence="2">Leaf</tissue>
    </source>
</reference>
<keyword evidence="2" id="KW-0547">Nucleotide-binding</keyword>
<gene>
    <name evidence="2" type="ORF">CTI12_AA272070</name>
</gene>
<sequence length="446" mass="49580">MPRKPRYLSHNTNSQPLDNETSNNLRSPWFPFTYSLEIDGHQNSCDNVPSGQASGSSSASHDSLLQSKNCGDKRKADALPGPHSILPDNDSTSLKLPMTSEGSMCIENYFSQSKNLPRKRKQPDQGRSDTQKNEIAARHIRQPLEFPDSRYAYAATNGQMGQQDTITSTSNVRNGARWSALSMNNDISNQSSRPAEVSPSTQHNNKQYQANCVPNMQDVPPPCCVTKFTPWCTPETTLLWSKHACRTANCPGSISNVSHHDQLCQNRRPKKSHQKSCQSTRRSTGGTTHNVRRRLRADNSANTFASPPPPDVGGPSVLPTPDSTPSYENLGDCDQRCRHCGAAFWYEERVKRSSTNARTEYHLCCGDGRFGLIHFFDTHNELVQVLRTARDLCNEANIPEFKLRLYNAEGARGYELPTSNTLAAIVFHSGPTSEADYDVIIQYTGS</sequence>
<feature type="compositionally biased region" description="Low complexity" evidence="1">
    <location>
        <begin position="50"/>
        <end position="67"/>
    </location>
</feature>
<feature type="compositionally biased region" description="Basic and acidic residues" evidence="1">
    <location>
        <begin position="122"/>
        <end position="137"/>
    </location>
</feature>
<keyword evidence="2" id="KW-0378">Hydrolase</keyword>
<keyword evidence="2" id="KW-0347">Helicase</keyword>
<evidence type="ECO:0000256" key="1">
    <source>
        <dbReference type="SAM" id="MobiDB-lite"/>
    </source>
</evidence>
<dbReference type="AlphaFoldDB" id="A0A2U1NFS6"/>
<feature type="region of interest" description="Disordered" evidence="1">
    <location>
        <begin position="1"/>
        <end position="26"/>
    </location>
</feature>
<comment type="caution">
    <text evidence="2">The sequence shown here is derived from an EMBL/GenBank/DDBJ whole genome shotgun (WGS) entry which is preliminary data.</text>
</comment>
<feature type="region of interest" description="Disordered" evidence="1">
    <location>
        <begin position="43"/>
        <end position="97"/>
    </location>
</feature>
<evidence type="ECO:0000313" key="3">
    <source>
        <dbReference type="Proteomes" id="UP000245207"/>
    </source>
</evidence>
<feature type="compositionally biased region" description="Polar residues" evidence="1">
    <location>
        <begin position="275"/>
        <end position="289"/>
    </location>
</feature>
<protein>
    <submittedName>
        <fullName evidence="2">Helitron helicase-like domain-containing protein</fullName>
    </submittedName>
</protein>
<feature type="compositionally biased region" description="Polar residues" evidence="1">
    <location>
        <begin position="9"/>
        <end position="26"/>
    </location>
</feature>
<name>A0A2U1NFS6_ARTAN</name>
<organism evidence="2 3">
    <name type="scientific">Artemisia annua</name>
    <name type="common">Sweet wormwood</name>
    <dbReference type="NCBI Taxonomy" id="35608"/>
    <lineage>
        <taxon>Eukaryota</taxon>
        <taxon>Viridiplantae</taxon>
        <taxon>Streptophyta</taxon>
        <taxon>Embryophyta</taxon>
        <taxon>Tracheophyta</taxon>
        <taxon>Spermatophyta</taxon>
        <taxon>Magnoliopsida</taxon>
        <taxon>eudicotyledons</taxon>
        <taxon>Gunneridae</taxon>
        <taxon>Pentapetalae</taxon>
        <taxon>asterids</taxon>
        <taxon>campanulids</taxon>
        <taxon>Asterales</taxon>
        <taxon>Asteraceae</taxon>
        <taxon>Asteroideae</taxon>
        <taxon>Anthemideae</taxon>
        <taxon>Artemisiinae</taxon>
        <taxon>Artemisia</taxon>
    </lineage>
</organism>
<keyword evidence="2" id="KW-0067">ATP-binding</keyword>